<evidence type="ECO:0000313" key="4">
    <source>
        <dbReference type="Proteomes" id="UP000002668"/>
    </source>
</evidence>
<dbReference type="VEuPathDB" id="FungiDB:LEMA_P091040.1"/>
<dbReference type="InParanoid" id="E5A1X8"/>
<evidence type="ECO:0000259" key="2">
    <source>
        <dbReference type="Pfam" id="PF13302"/>
    </source>
</evidence>
<dbReference type="eggNOG" id="ENOG502RYFN">
    <property type="taxonomic scope" value="Eukaryota"/>
</dbReference>
<dbReference type="Gene3D" id="3.40.630.30">
    <property type="match status" value="1"/>
</dbReference>
<feature type="domain" description="N-acetyltransferase" evidence="2">
    <location>
        <begin position="30"/>
        <end position="194"/>
    </location>
</feature>
<dbReference type="Gene3D" id="3.60.15.10">
    <property type="entry name" value="Ribonuclease Z/Hydroxyacylglutathione hydrolase-like"/>
    <property type="match status" value="1"/>
</dbReference>
<dbReference type="STRING" id="985895.E5A1X8"/>
<sequence>MQSPIHTRRLTLVRLHDTSPGSQHIQWYHENWSDVAATSWSLRGASKSLEESGERMVQQLTETSILFYAVFAKPSEGEVALHKEGHVELGRHLGSISLRRQNGGPTLQPPGPSTTTEDASSAHATTDLQVLGYAFFEAARGKGYAAEATGAVLDAYAAFVAPEKAVTSTRFYIEACVDEENPASKGVLRKLGFTEVGWKDEKEKVFLNGAWREGGYWVWGLYLEYGEMASIMEIQDAIPREWYRPNALSHASPNPPTFTTPRHASLPTYLKGNQPFRLHQKDKIMDAPSLQLNLEIRDAVVKSFATRRPVLHHLNADTSWLLQIPRPANAVKHGSRIYYNVLIDPWFVGGQSDVARWFSQQYHATESAVRSVAEVEELARQVEILAGGLRVGGRRGKGRGRLMDEDEAEEKEESFIDVVAISHEFTDHCHKETLLELHSDVPVFATEQAATLISSWSHFRTVTPTPTFPTHADWHDYSLPPLPTWLSISRLTAPKDSLFYHSALLITFATHPFLPNTTPKKQRPSLSIHGDTADDTHYSPSASEPAECIVYTPHGIPHQALSPIPTADPPLHTLAFLHGLHDVSISAAQQLNLGARNGLLAQRLLRAKYWVATHDEVKKGGGLVSWFLRRRVWTVQEALREVGGQGVGELEDVRFQDLGNGESRILE</sequence>
<accession>E5A1X8</accession>
<protein>
    <recommendedName>
        <fullName evidence="2">N-acetyltransferase domain-containing protein</fullName>
    </recommendedName>
</protein>
<reference evidence="4" key="1">
    <citation type="journal article" date="2011" name="Nat. Commun.">
        <title>Effector diversification within compartments of the Leptosphaeria maculans genome affected by Repeat-Induced Point mutations.</title>
        <authorList>
            <person name="Rouxel T."/>
            <person name="Grandaubert J."/>
            <person name="Hane J.K."/>
            <person name="Hoede C."/>
            <person name="van de Wouw A.P."/>
            <person name="Couloux A."/>
            <person name="Dominguez V."/>
            <person name="Anthouard V."/>
            <person name="Bally P."/>
            <person name="Bourras S."/>
            <person name="Cozijnsen A.J."/>
            <person name="Ciuffetti L.M."/>
            <person name="Degrave A."/>
            <person name="Dilmaghani A."/>
            <person name="Duret L."/>
            <person name="Fudal I."/>
            <person name="Goodwin S.B."/>
            <person name="Gout L."/>
            <person name="Glaser N."/>
            <person name="Linglin J."/>
            <person name="Kema G.H.J."/>
            <person name="Lapalu N."/>
            <person name="Lawrence C.B."/>
            <person name="May K."/>
            <person name="Meyer M."/>
            <person name="Ollivier B."/>
            <person name="Poulain J."/>
            <person name="Schoch C.L."/>
            <person name="Simon A."/>
            <person name="Spatafora J.W."/>
            <person name="Stachowiak A."/>
            <person name="Turgeon B.G."/>
            <person name="Tyler B.M."/>
            <person name="Vincent D."/>
            <person name="Weissenbach J."/>
            <person name="Amselem J."/>
            <person name="Quesneville H."/>
            <person name="Oliver R.P."/>
            <person name="Wincker P."/>
            <person name="Balesdent M.-H."/>
            <person name="Howlett B.J."/>
        </authorList>
    </citation>
    <scope>NUCLEOTIDE SEQUENCE [LARGE SCALE GENOMIC DNA]</scope>
    <source>
        <strain evidence="4">JN3 / isolate v23.1.3 / race Av1-4-5-6-7-8</strain>
    </source>
</reference>
<dbReference type="InterPro" id="IPR016181">
    <property type="entry name" value="Acyl_CoA_acyltransferase"/>
</dbReference>
<dbReference type="GO" id="GO:0016747">
    <property type="term" value="F:acyltransferase activity, transferring groups other than amino-acyl groups"/>
    <property type="evidence" value="ECO:0007669"/>
    <property type="project" value="InterPro"/>
</dbReference>
<evidence type="ECO:0000313" key="3">
    <source>
        <dbReference type="EMBL" id="CBX97695.1"/>
    </source>
</evidence>
<dbReference type="Pfam" id="PF13302">
    <property type="entry name" value="Acetyltransf_3"/>
    <property type="match status" value="1"/>
</dbReference>
<dbReference type="EMBL" id="FP929132">
    <property type="protein sequence ID" value="CBX97695.1"/>
    <property type="molecule type" value="Genomic_DNA"/>
</dbReference>
<keyword evidence="4" id="KW-1185">Reference proteome</keyword>
<evidence type="ECO:0000256" key="1">
    <source>
        <dbReference type="SAM" id="MobiDB-lite"/>
    </source>
</evidence>
<dbReference type="Proteomes" id="UP000002668">
    <property type="component" value="Genome"/>
</dbReference>
<dbReference type="InterPro" id="IPR000182">
    <property type="entry name" value="GNAT_dom"/>
</dbReference>
<dbReference type="SUPFAM" id="SSF55729">
    <property type="entry name" value="Acyl-CoA N-acyltransferases (Nat)"/>
    <property type="match status" value="1"/>
</dbReference>
<dbReference type="OrthoDB" id="9971601at2759"/>
<name>E5A1X8_LEPMJ</name>
<feature type="compositionally biased region" description="Polar residues" evidence="1">
    <location>
        <begin position="113"/>
        <end position="122"/>
    </location>
</feature>
<organism evidence="4">
    <name type="scientific">Leptosphaeria maculans (strain JN3 / isolate v23.1.3 / race Av1-4-5-6-7-8)</name>
    <name type="common">Blackleg fungus</name>
    <name type="synonym">Phoma lingam</name>
    <dbReference type="NCBI Taxonomy" id="985895"/>
    <lineage>
        <taxon>Eukaryota</taxon>
        <taxon>Fungi</taxon>
        <taxon>Dikarya</taxon>
        <taxon>Ascomycota</taxon>
        <taxon>Pezizomycotina</taxon>
        <taxon>Dothideomycetes</taxon>
        <taxon>Pleosporomycetidae</taxon>
        <taxon>Pleosporales</taxon>
        <taxon>Pleosporineae</taxon>
        <taxon>Leptosphaeriaceae</taxon>
        <taxon>Plenodomus</taxon>
        <taxon>Plenodomus lingam/Leptosphaeria maculans species complex</taxon>
    </lineage>
</organism>
<proteinExistence type="predicted"/>
<dbReference type="AlphaFoldDB" id="E5A1X8"/>
<gene>
    <name evidence="3" type="ORF">LEMA_P091040.1</name>
</gene>
<feature type="region of interest" description="Disordered" evidence="1">
    <location>
        <begin position="98"/>
        <end position="122"/>
    </location>
</feature>
<dbReference type="PANTHER" id="PTHR36142">
    <property type="entry name" value="METALLO-HYDROLASE/OXIDOREDUCTASE SUPERFAMILY PROTEIN"/>
    <property type="match status" value="1"/>
</dbReference>
<feature type="region of interest" description="Disordered" evidence="1">
    <location>
        <begin position="516"/>
        <end position="539"/>
    </location>
</feature>
<dbReference type="HOGENOM" id="CLU_411642_0_0_1"/>
<dbReference type="PANTHER" id="PTHR36142:SF2">
    <property type="entry name" value="METALLO-HYDROLASE_OXIDOREDUCTASE SUPERFAMILY PROTEIN"/>
    <property type="match status" value="1"/>
</dbReference>
<dbReference type="InterPro" id="IPR036866">
    <property type="entry name" value="RibonucZ/Hydroxyglut_hydro"/>
</dbReference>